<dbReference type="PANTHER" id="PTHR30329:SF21">
    <property type="entry name" value="LIPOPROTEIN YIAD-RELATED"/>
    <property type="match status" value="1"/>
</dbReference>
<evidence type="ECO:0000256" key="3">
    <source>
        <dbReference type="ARBA" id="ARBA00023237"/>
    </source>
</evidence>
<dbReference type="EMBL" id="JAOTJD010000020">
    <property type="protein sequence ID" value="MFD3264622.1"/>
    <property type="molecule type" value="Genomic_DNA"/>
</dbReference>
<organism evidence="7 8">
    <name type="scientific">Phenylobacterium ferrooxidans</name>
    <dbReference type="NCBI Taxonomy" id="2982689"/>
    <lineage>
        <taxon>Bacteria</taxon>
        <taxon>Pseudomonadati</taxon>
        <taxon>Pseudomonadota</taxon>
        <taxon>Alphaproteobacteria</taxon>
        <taxon>Caulobacterales</taxon>
        <taxon>Caulobacteraceae</taxon>
        <taxon>Phenylobacterium</taxon>
    </lineage>
</organism>
<dbReference type="Gene3D" id="3.30.1330.60">
    <property type="entry name" value="OmpA-like domain"/>
    <property type="match status" value="1"/>
</dbReference>
<comment type="subcellular location">
    <subcellularLocation>
        <location evidence="1">Cell outer membrane</location>
    </subcellularLocation>
</comment>
<evidence type="ECO:0000259" key="6">
    <source>
        <dbReference type="PROSITE" id="PS51123"/>
    </source>
</evidence>
<gene>
    <name evidence="7" type="ORF">OCL97_11710</name>
</gene>
<dbReference type="CDD" id="cd07185">
    <property type="entry name" value="OmpA_C-like"/>
    <property type="match status" value="1"/>
</dbReference>
<dbReference type="PROSITE" id="PS51123">
    <property type="entry name" value="OMPA_2"/>
    <property type="match status" value="1"/>
</dbReference>
<evidence type="ECO:0000256" key="2">
    <source>
        <dbReference type="ARBA" id="ARBA00023136"/>
    </source>
</evidence>
<dbReference type="InterPro" id="IPR006665">
    <property type="entry name" value="OmpA-like"/>
</dbReference>
<feature type="domain" description="OmpA-like" evidence="6">
    <location>
        <begin position="34"/>
        <end position="149"/>
    </location>
</feature>
<dbReference type="RefSeq" id="WP_377370220.1">
    <property type="nucleotide sequence ID" value="NZ_JAOTJD010000020.1"/>
</dbReference>
<dbReference type="PANTHER" id="PTHR30329">
    <property type="entry name" value="STATOR ELEMENT OF FLAGELLAR MOTOR COMPLEX"/>
    <property type="match status" value="1"/>
</dbReference>
<proteinExistence type="predicted"/>
<dbReference type="InterPro" id="IPR006664">
    <property type="entry name" value="OMP_bac"/>
</dbReference>
<feature type="compositionally biased region" description="Low complexity" evidence="5">
    <location>
        <begin position="120"/>
        <end position="132"/>
    </location>
</feature>
<sequence length="152" mass="15575">MTMVRGLGAAVLVVAVLGAGCTTMTSARDRIVTREASCADVTAEIYFEPDSAEVTKEGRAVLRAAADQAKGCQVDKVLVMGLADAAGIPAANLELSRQRASSVTQALAASGLPAAEFDLSAAGQAGSTTTGGDNRPLRRRADVTLKLSTPRK</sequence>
<dbReference type="Proteomes" id="UP001598130">
    <property type="component" value="Unassembled WGS sequence"/>
</dbReference>
<accession>A0ABW6CRU0</accession>
<dbReference type="PRINTS" id="PR01021">
    <property type="entry name" value="OMPADOMAIN"/>
</dbReference>
<feature type="region of interest" description="Disordered" evidence="5">
    <location>
        <begin position="120"/>
        <end position="152"/>
    </location>
</feature>
<evidence type="ECO:0000256" key="5">
    <source>
        <dbReference type="SAM" id="MobiDB-lite"/>
    </source>
</evidence>
<dbReference type="InterPro" id="IPR050330">
    <property type="entry name" value="Bact_OuterMem_StrucFunc"/>
</dbReference>
<dbReference type="PROSITE" id="PS51257">
    <property type="entry name" value="PROKAR_LIPOPROTEIN"/>
    <property type="match status" value="1"/>
</dbReference>
<protein>
    <submittedName>
        <fullName evidence="7">OmpA family protein</fullName>
    </submittedName>
</protein>
<keyword evidence="2 4" id="KW-0472">Membrane</keyword>
<evidence type="ECO:0000256" key="1">
    <source>
        <dbReference type="ARBA" id="ARBA00004442"/>
    </source>
</evidence>
<keyword evidence="3" id="KW-0998">Cell outer membrane</keyword>
<evidence type="ECO:0000313" key="7">
    <source>
        <dbReference type="EMBL" id="MFD3264622.1"/>
    </source>
</evidence>
<evidence type="ECO:0000256" key="4">
    <source>
        <dbReference type="PROSITE-ProRule" id="PRU00473"/>
    </source>
</evidence>
<dbReference type="SUPFAM" id="SSF103088">
    <property type="entry name" value="OmpA-like"/>
    <property type="match status" value="1"/>
</dbReference>
<dbReference type="InterPro" id="IPR036737">
    <property type="entry name" value="OmpA-like_sf"/>
</dbReference>
<name>A0ABW6CRU0_9CAUL</name>
<reference evidence="7 8" key="1">
    <citation type="submission" date="2022-09" db="EMBL/GenBank/DDBJ databases">
        <title>New species of Phenylobacterium.</title>
        <authorList>
            <person name="Mieszkin S."/>
        </authorList>
    </citation>
    <scope>NUCLEOTIDE SEQUENCE [LARGE SCALE GENOMIC DNA]</scope>
    <source>
        <strain evidence="7 8">HK31-G</strain>
    </source>
</reference>
<evidence type="ECO:0000313" key="8">
    <source>
        <dbReference type="Proteomes" id="UP001598130"/>
    </source>
</evidence>
<dbReference type="Pfam" id="PF00691">
    <property type="entry name" value="OmpA"/>
    <property type="match status" value="1"/>
</dbReference>
<keyword evidence="8" id="KW-1185">Reference proteome</keyword>
<comment type="caution">
    <text evidence="7">The sequence shown here is derived from an EMBL/GenBank/DDBJ whole genome shotgun (WGS) entry which is preliminary data.</text>
</comment>